<evidence type="ECO:0000256" key="1">
    <source>
        <dbReference type="SAM" id="Phobius"/>
    </source>
</evidence>
<feature type="transmembrane region" description="Helical" evidence="1">
    <location>
        <begin position="62"/>
        <end position="82"/>
    </location>
</feature>
<proteinExistence type="predicted"/>
<sequence length="115" mass="12754">MCPCALHGGAPAACPCSSARRGARFSGAQLVAARLKLVGDELQERTAWRRASSRRAAAGRSLATYLCLLCAASQVAALVWLIRKRSWVQFVKRFMNQVVWFGSQFLEMNFPEIHL</sequence>
<dbReference type="Proteomes" id="UP000827986">
    <property type="component" value="Unassembled WGS sequence"/>
</dbReference>
<keyword evidence="1" id="KW-1133">Transmembrane helix</keyword>
<accession>A0A9D3XJ86</accession>
<keyword evidence="1" id="KW-0812">Transmembrane</keyword>
<reference evidence="2" key="1">
    <citation type="submission" date="2021-09" db="EMBL/GenBank/DDBJ databases">
        <title>The genome of Mauremys mutica provides insights into the evolution of semi-aquatic lifestyle.</title>
        <authorList>
            <person name="Gong S."/>
            <person name="Gao Y."/>
        </authorList>
    </citation>
    <scope>NUCLEOTIDE SEQUENCE</scope>
    <source>
        <strain evidence="2">MM-2020</strain>
        <tissue evidence="2">Muscle</tissue>
    </source>
</reference>
<comment type="caution">
    <text evidence="2">The sequence shown here is derived from an EMBL/GenBank/DDBJ whole genome shotgun (WGS) entry which is preliminary data.</text>
</comment>
<keyword evidence="3" id="KW-1185">Reference proteome</keyword>
<dbReference type="Pfam" id="PF15196">
    <property type="entry name" value="Harakiri"/>
    <property type="match status" value="1"/>
</dbReference>
<dbReference type="GO" id="GO:0043065">
    <property type="term" value="P:positive regulation of apoptotic process"/>
    <property type="evidence" value="ECO:0007669"/>
    <property type="project" value="TreeGrafter"/>
</dbReference>
<dbReference type="InterPro" id="IPR017249">
    <property type="entry name" value="Apoptosis_activator_harakiri"/>
</dbReference>
<dbReference type="EMBL" id="JAHDVG010000470">
    <property type="protein sequence ID" value="KAH1180145.1"/>
    <property type="molecule type" value="Genomic_DNA"/>
</dbReference>
<keyword evidence="1" id="KW-0472">Membrane</keyword>
<protein>
    <submittedName>
        <fullName evidence="2">Uncharacterized protein</fullName>
    </submittedName>
</protein>
<organism evidence="2 3">
    <name type="scientific">Mauremys mutica</name>
    <name type="common">yellowpond turtle</name>
    <dbReference type="NCBI Taxonomy" id="74926"/>
    <lineage>
        <taxon>Eukaryota</taxon>
        <taxon>Metazoa</taxon>
        <taxon>Chordata</taxon>
        <taxon>Craniata</taxon>
        <taxon>Vertebrata</taxon>
        <taxon>Euteleostomi</taxon>
        <taxon>Archelosauria</taxon>
        <taxon>Testudinata</taxon>
        <taxon>Testudines</taxon>
        <taxon>Cryptodira</taxon>
        <taxon>Durocryptodira</taxon>
        <taxon>Testudinoidea</taxon>
        <taxon>Geoemydidae</taxon>
        <taxon>Geoemydinae</taxon>
        <taxon>Mauremys</taxon>
    </lineage>
</organism>
<dbReference type="AlphaFoldDB" id="A0A9D3XJ86"/>
<dbReference type="PANTHER" id="PTHR15056:SF0">
    <property type="entry name" value="ACTIVATOR OF APOPTOSIS HARAKIRI"/>
    <property type="match status" value="1"/>
</dbReference>
<evidence type="ECO:0000313" key="3">
    <source>
        <dbReference type="Proteomes" id="UP000827986"/>
    </source>
</evidence>
<dbReference type="GO" id="GO:0005739">
    <property type="term" value="C:mitochondrion"/>
    <property type="evidence" value="ECO:0007669"/>
    <property type="project" value="TreeGrafter"/>
</dbReference>
<evidence type="ECO:0000313" key="2">
    <source>
        <dbReference type="EMBL" id="KAH1180145.1"/>
    </source>
</evidence>
<dbReference type="PANTHER" id="PTHR15056">
    <property type="entry name" value="ACTIVATOR OF APOPTOSIS HARAKIRI"/>
    <property type="match status" value="1"/>
</dbReference>
<name>A0A9D3XJ86_9SAUR</name>
<gene>
    <name evidence="2" type="ORF">KIL84_008981</name>
</gene>